<name>A0A917MSC2_9MICC</name>
<dbReference type="Proteomes" id="UP000600171">
    <property type="component" value="Unassembled WGS sequence"/>
</dbReference>
<gene>
    <name evidence="2" type="ORF">GCM10007359_10580</name>
</gene>
<sequence length="187" mass="20171">MSIEEIPARTLTRETNWFTRASLYAVVPGALLAAGWITAGRVIFGAGGDLVPIFALTFGPGLLAVLLFAGRWMLQDTQRHEPGTGTTMTIALLQVTTWLLALIFGLLCPDRVDGRTVSAASQILGDDFIGLSAGFGNTFGILTFVSAFAMFFVTMGQARRSAKLAAGITEDDEERLARENSEYDFLD</sequence>
<evidence type="ECO:0000313" key="2">
    <source>
        <dbReference type="EMBL" id="GGH61420.1"/>
    </source>
</evidence>
<keyword evidence="1" id="KW-0472">Membrane</keyword>
<protein>
    <submittedName>
        <fullName evidence="2">Uncharacterized protein</fullName>
    </submittedName>
</protein>
<keyword evidence="1" id="KW-0812">Transmembrane</keyword>
<feature type="transmembrane region" description="Helical" evidence="1">
    <location>
        <begin position="128"/>
        <end position="153"/>
    </location>
</feature>
<dbReference type="RefSeq" id="WP_188359238.1">
    <property type="nucleotide sequence ID" value="NZ_BMDC01000001.1"/>
</dbReference>
<organism evidence="2 3">
    <name type="scientific">Rothia aerolata</name>
    <dbReference type="NCBI Taxonomy" id="1812262"/>
    <lineage>
        <taxon>Bacteria</taxon>
        <taxon>Bacillati</taxon>
        <taxon>Actinomycetota</taxon>
        <taxon>Actinomycetes</taxon>
        <taxon>Micrococcales</taxon>
        <taxon>Micrococcaceae</taxon>
        <taxon>Rothia</taxon>
    </lineage>
</organism>
<feature type="transmembrane region" description="Helical" evidence="1">
    <location>
        <begin position="50"/>
        <end position="69"/>
    </location>
</feature>
<dbReference type="AlphaFoldDB" id="A0A917MSC2"/>
<keyword evidence="3" id="KW-1185">Reference proteome</keyword>
<comment type="caution">
    <text evidence="2">The sequence shown here is derived from an EMBL/GenBank/DDBJ whole genome shotgun (WGS) entry which is preliminary data.</text>
</comment>
<feature type="transmembrane region" description="Helical" evidence="1">
    <location>
        <begin position="90"/>
        <end position="108"/>
    </location>
</feature>
<reference evidence="2 3" key="1">
    <citation type="journal article" date="2014" name="Int. J. Syst. Evol. Microbiol.">
        <title>Complete genome sequence of Corynebacterium casei LMG S-19264T (=DSM 44701T), isolated from a smear-ripened cheese.</title>
        <authorList>
            <consortium name="US DOE Joint Genome Institute (JGI-PGF)"/>
            <person name="Walter F."/>
            <person name="Albersmeier A."/>
            <person name="Kalinowski J."/>
            <person name="Ruckert C."/>
        </authorList>
    </citation>
    <scope>NUCLEOTIDE SEQUENCE [LARGE SCALE GENOMIC DNA]</scope>
    <source>
        <strain evidence="2 3">CCM 8669</strain>
    </source>
</reference>
<proteinExistence type="predicted"/>
<feature type="transmembrane region" description="Helical" evidence="1">
    <location>
        <begin position="21"/>
        <end position="44"/>
    </location>
</feature>
<keyword evidence="1" id="KW-1133">Transmembrane helix</keyword>
<evidence type="ECO:0000256" key="1">
    <source>
        <dbReference type="SAM" id="Phobius"/>
    </source>
</evidence>
<dbReference type="EMBL" id="BMDC01000001">
    <property type="protein sequence ID" value="GGH61420.1"/>
    <property type="molecule type" value="Genomic_DNA"/>
</dbReference>
<evidence type="ECO:0000313" key="3">
    <source>
        <dbReference type="Proteomes" id="UP000600171"/>
    </source>
</evidence>
<accession>A0A917MSC2</accession>